<reference evidence="4" key="1">
    <citation type="journal article" date="2014" name="PLoS ONE">
        <title>Transcriptome-Based Identification of ABC Transporters in the Western Tarnished Plant Bug Lygus hesperus.</title>
        <authorList>
            <person name="Hull J.J."/>
            <person name="Chaney K."/>
            <person name="Geib S.M."/>
            <person name="Fabrick J.A."/>
            <person name="Brent C.S."/>
            <person name="Walsh D."/>
            <person name="Lavine L.C."/>
        </authorList>
    </citation>
    <scope>NUCLEOTIDE SEQUENCE</scope>
</reference>
<evidence type="ECO:0000313" key="4">
    <source>
        <dbReference type="EMBL" id="JAG32486.1"/>
    </source>
</evidence>
<sequence>MSVPHLNLINFEHPASRNSKYILTSPKSLKACQKAGIKPVELLYRSLDDVKREVGRKDAHSTYQELEKERQQKLETCRRIRNELLMQGYPHFRTSNSLRNHHGNKCSPTPMAGIRKSPEASEAEKQDNFEIRKQVNDLAKNPPTIQSEIIPIGLTGREGSSKFSEQEPMVAISPLPSLTKSDTSAYEERKIKSAGQATLALKPSPRQNGKHKRSQSLPLRPDTPKGATSDLKSESSPGSFEMPPIDKKQDHHNSFEDINYNHSKAPIIMRPLSSRRRKHLERKKIIECKKIFDQIRAQYKDPEYCLLKYRQIIDNSIERELREQEVRKVQRRMEEGLEMWQDRVLMLQWLDSERAKEQVTQNLESKIDKLRRQHKNKEIVHAINLNKVKEEDDIRSEVLRRELMKKEKKIQALQEEKERVIFESKSRALAVSELKDQIRNIMTPETFDQKMSKCGREKKVIRVLHPPQVSCYHASISHQPWMIIKISFQESSYDNCSIS</sequence>
<dbReference type="Pfam" id="PF15558">
    <property type="entry name" value="DUF4659"/>
    <property type="match status" value="1"/>
</dbReference>
<evidence type="ECO:0000256" key="1">
    <source>
        <dbReference type="SAM" id="Coils"/>
    </source>
</evidence>
<dbReference type="InterPro" id="IPR029090">
    <property type="entry name" value="DUF4659"/>
</dbReference>
<feature type="region of interest" description="Disordered" evidence="2">
    <location>
        <begin position="151"/>
        <end position="252"/>
    </location>
</feature>
<feature type="coiled-coil region" evidence="1">
    <location>
        <begin position="56"/>
        <end position="83"/>
    </location>
</feature>
<accession>A0A0A9YLJ4</accession>
<protein>
    <submittedName>
        <fullName evidence="4">Myosin-3</fullName>
    </submittedName>
</protein>
<reference evidence="4" key="2">
    <citation type="submission" date="2014-07" db="EMBL/GenBank/DDBJ databases">
        <authorList>
            <person name="Hull J."/>
        </authorList>
    </citation>
    <scope>NUCLEOTIDE SEQUENCE</scope>
</reference>
<name>A0A0A9YLJ4_LYGHE</name>
<dbReference type="PANTHER" id="PTHR33663">
    <property type="entry name" value="COILED-COIL DOMAIN-CONTAINING PROTEIN 177"/>
    <property type="match status" value="1"/>
</dbReference>
<dbReference type="AlphaFoldDB" id="A0A0A9YLJ4"/>
<feature type="compositionally biased region" description="Basic and acidic residues" evidence="2">
    <location>
        <begin position="116"/>
        <end position="126"/>
    </location>
</feature>
<proteinExistence type="predicted"/>
<evidence type="ECO:0000313" key="3">
    <source>
        <dbReference type="EMBL" id="JAG04630.1"/>
    </source>
</evidence>
<dbReference type="EMBL" id="GBHO01038974">
    <property type="protein sequence ID" value="JAG04630.1"/>
    <property type="molecule type" value="Transcribed_RNA"/>
</dbReference>
<evidence type="ECO:0000256" key="2">
    <source>
        <dbReference type="SAM" id="MobiDB-lite"/>
    </source>
</evidence>
<gene>
    <name evidence="4" type="primary">myo-3_3</name>
    <name evidence="3" type="synonym">myo-3_6</name>
    <name evidence="4" type="ORF">CM83_72296</name>
    <name evidence="3" type="ORF">CM83_72311</name>
</gene>
<feature type="coiled-coil region" evidence="1">
    <location>
        <begin position="353"/>
        <end position="423"/>
    </location>
</feature>
<keyword evidence="1" id="KW-0175">Coiled coil</keyword>
<dbReference type="PANTHER" id="PTHR33663:SF2">
    <property type="entry name" value="COILED-COIL DOMAIN-CONTAINING PROTEIN 177"/>
    <property type="match status" value="1"/>
</dbReference>
<organism evidence="4">
    <name type="scientific">Lygus hesperus</name>
    <name type="common">Western plant bug</name>
    <dbReference type="NCBI Taxonomy" id="30085"/>
    <lineage>
        <taxon>Eukaryota</taxon>
        <taxon>Metazoa</taxon>
        <taxon>Ecdysozoa</taxon>
        <taxon>Arthropoda</taxon>
        <taxon>Hexapoda</taxon>
        <taxon>Insecta</taxon>
        <taxon>Pterygota</taxon>
        <taxon>Neoptera</taxon>
        <taxon>Paraneoptera</taxon>
        <taxon>Hemiptera</taxon>
        <taxon>Heteroptera</taxon>
        <taxon>Panheteroptera</taxon>
        <taxon>Cimicomorpha</taxon>
        <taxon>Miridae</taxon>
        <taxon>Mirini</taxon>
        <taxon>Lygus</taxon>
    </lineage>
</organism>
<dbReference type="EMBL" id="GBHO01011118">
    <property type="protein sequence ID" value="JAG32486.1"/>
    <property type="molecule type" value="Transcribed_RNA"/>
</dbReference>
<feature type="region of interest" description="Disordered" evidence="2">
    <location>
        <begin position="93"/>
        <end position="126"/>
    </location>
</feature>